<accession>A0A0M3IF63</accession>
<reference evidence="2" key="1">
    <citation type="submission" date="2017-02" db="UniProtKB">
        <authorList>
            <consortium name="WormBaseParasite"/>
        </authorList>
    </citation>
    <scope>IDENTIFICATION</scope>
</reference>
<dbReference type="Proteomes" id="UP000036681">
    <property type="component" value="Unplaced"/>
</dbReference>
<evidence type="ECO:0000313" key="1">
    <source>
        <dbReference type="Proteomes" id="UP000036681"/>
    </source>
</evidence>
<proteinExistence type="predicted"/>
<name>A0A0M3IF63_ASCLU</name>
<protein>
    <submittedName>
        <fullName evidence="2">Secreted protein</fullName>
    </submittedName>
</protein>
<dbReference type="WBParaSite" id="ALUE_0001682001-mRNA-1">
    <property type="protein sequence ID" value="ALUE_0001682001-mRNA-1"/>
    <property type="gene ID" value="ALUE_0001682001"/>
</dbReference>
<keyword evidence="1" id="KW-1185">Reference proteome</keyword>
<evidence type="ECO:0000313" key="2">
    <source>
        <dbReference type="WBParaSite" id="ALUE_0001682001-mRNA-1"/>
    </source>
</evidence>
<sequence length="54" mass="6048">MHEDINAHQVLVAALICAEFFCFASHLFHLDYVCAANTAESKHAWQALTINFSP</sequence>
<dbReference type="AlphaFoldDB" id="A0A0M3IF63"/>
<organism evidence="1 2">
    <name type="scientific">Ascaris lumbricoides</name>
    <name type="common">Giant roundworm</name>
    <dbReference type="NCBI Taxonomy" id="6252"/>
    <lineage>
        <taxon>Eukaryota</taxon>
        <taxon>Metazoa</taxon>
        <taxon>Ecdysozoa</taxon>
        <taxon>Nematoda</taxon>
        <taxon>Chromadorea</taxon>
        <taxon>Rhabditida</taxon>
        <taxon>Spirurina</taxon>
        <taxon>Ascaridomorpha</taxon>
        <taxon>Ascaridoidea</taxon>
        <taxon>Ascarididae</taxon>
        <taxon>Ascaris</taxon>
    </lineage>
</organism>